<dbReference type="AlphaFoldDB" id="A0AAV4VLU1"/>
<reference evidence="1 2" key="1">
    <citation type="submission" date="2021-06" db="EMBL/GenBank/DDBJ databases">
        <title>Caerostris extrusa draft genome.</title>
        <authorList>
            <person name="Kono N."/>
            <person name="Arakawa K."/>
        </authorList>
    </citation>
    <scope>NUCLEOTIDE SEQUENCE [LARGE SCALE GENOMIC DNA]</scope>
</reference>
<proteinExistence type="predicted"/>
<protein>
    <submittedName>
        <fullName evidence="1">Uncharacterized protein</fullName>
    </submittedName>
</protein>
<comment type="caution">
    <text evidence="1">The sequence shown here is derived from an EMBL/GenBank/DDBJ whole genome shotgun (WGS) entry which is preliminary data.</text>
</comment>
<name>A0AAV4VLU1_CAEEX</name>
<keyword evidence="2" id="KW-1185">Reference proteome</keyword>
<dbReference type="Proteomes" id="UP001054945">
    <property type="component" value="Unassembled WGS sequence"/>
</dbReference>
<gene>
    <name evidence="1" type="ORF">CEXT_504601</name>
</gene>
<organism evidence="1 2">
    <name type="scientific">Caerostris extrusa</name>
    <name type="common">Bark spider</name>
    <name type="synonym">Caerostris bankana</name>
    <dbReference type="NCBI Taxonomy" id="172846"/>
    <lineage>
        <taxon>Eukaryota</taxon>
        <taxon>Metazoa</taxon>
        <taxon>Ecdysozoa</taxon>
        <taxon>Arthropoda</taxon>
        <taxon>Chelicerata</taxon>
        <taxon>Arachnida</taxon>
        <taxon>Araneae</taxon>
        <taxon>Araneomorphae</taxon>
        <taxon>Entelegynae</taxon>
        <taxon>Araneoidea</taxon>
        <taxon>Araneidae</taxon>
        <taxon>Caerostris</taxon>
    </lineage>
</organism>
<accession>A0AAV4VLU1</accession>
<sequence>MHKYELKYNELIADNPRDGEQVFSLGASQTFPHPKSRANRLSHWVSPVARAGRDAHVGCLRERDSGVRPALKWRFMEQIWDFYSLNSWECDCQHSLTWFTTGSGAMFQVFHQEIVGCGDNFLPGKCSKSLNSWECDCQHSLTWFTTGLEAMYQQEIVGCGDNFLSVKCCKRYEGTQIKC</sequence>
<dbReference type="EMBL" id="BPLR01014781">
    <property type="protein sequence ID" value="GIY71297.1"/>
    <property type="molecule type" value="Genomic_DNA"/>
</dbReference>
<evidence type="ECO:0000313" key="2">
    <source>
        <dbReference type="Proteomes" id="UP001054945"/>
    </source>
</evidence>
<evidence type="ECO:0000313" key="1">
    <source>
        <dbReference type="EMBL" id="GIY71297.1"/>
    </source>
</evidence>